<feature type="region of interest" description="Disordered" evidence="1">
    <location>
        <begin position="1"/>
        <end position="41"/>
    </location>
</feature>
<proteinExistence type="predicted"/>
<feature type="compositionally biased region" description="Basic and acidic residues" evidence="1">
    <location>
        <begin position="7"/>
        <end position="38"/>
    </location>
</feature>
<accession>A0A3G5AG44</accession>
<evidence type="ECO:0000256" key="1">
    <source>
        <dbReference type="SAM" id="MobiDB-lite"/>
    </source>
</evidence>
<name>A0A3G5AG44_9VIRU</name>
<gene>
    <name evidence="2" type="ORF">Solumvirus1_12</name>
</gene>
<reference evidence="2" key="1">
    <citation type="submission" date="2018-10" db="EMBL/GenBank/DDBJ databases">
        <title>Hidden diversity of soil giant viruses.</title>
        <authorList>
            <person name="Schulz F."/>
            <person name="Alteio L."/>
            <person name="Goudeau D."/>
            <person name="Ryan E.M."/>
            <person name="Malmstrom R.R."/>
            <person name="Blanchard J."/>
            <person name="Woyke T."/>
        </authorList>
    </citation>
    <scope>NUCLEOTIDE SEQUENCE</scope>
    <source>
        <strain evidence="2">SMV1</strain>
    </source>
</reference>
<organism evidence="2">
    <name type="scientific">Solumvirus sp</name>
    <dbReference type="NCBI Taxonomy" id="2487773"/>
    <lineage>
        <taxon>Viruses</taxon>
        <taxon>Pithoviruses</taxon>
    </lineage>
</organism>
<evidence type="ECO:0000313" key="2">
    <source>
        <dbReference type="EMBL" id="AYV86137.1"/>
    </source>
</evidence>
<dbReference type="EMBL" id="MK072498">
    <property type="protein sequence ID" value="AYV86137.1"/>
    <property type="molecule type" value="Genomic_DNA"/>
</dbReference>
<sequence>MSIQFKPDVKSEASKVESEGSKPDVKSEASKIDTKYDIPKPNVNPEPKKVMEFLNGKQVVNIDPKRFSYSDLINDPLLNSCAYMPMKFRQLIRQTLQEMVEFVGDRYVAGSSLIKIPDPSRKQFISERYKSSNLWVELEHRFLDSYSETTRAYSQIDYALVEQVFRELKFSDGEAVKLLQAWKTRYPLKSTTTKKSASK</sequence>
<protein>
    <submittedName>
        <fullName evidence="2">Uncharacterized protein</fullName>
    </submittedName>
</protein>